<accession>A0ABT8R557</accession>
<comment type="caution">
    <text evidence="1">The sequence shown here is derived from an EMBL/GenBank/DDBJ whole genome shotgun (WGS) entry which is preliminary data.</text>
</comment>
<evidence type="ECO:0000313" key="2">
    <source>
        <dbReference type="Proteomes" id="UP001168528"/>
    </source>
</evidence>
<sequence length="61" mass="6910">MKTKKSIRQVGVFLEQYLPGVTWNFDLKDCDRILRIESKTAVTDVVVKGLNGLGIECQELL</sequence>
<dbReference type="Proteomes" id="UP001168528">
    <property type="component" value="Unassembled WGS sequence"/>
</dbReference>
<organism evidence="1 2">
    <name type="scientific">Rhodocytophaga aerolata</name>
    <dbReference type="NCBI Taxonomy" id="455078"/>
    <lineage>
        <taxon>Bacteria</taxon>
        <taxon>Pseudomonadati</taxon>
        <taxon>Bacteroidota</taxon>
        <taxon>Cytophagia</taxon>
        <taxon>Cytophagales</taxon>
        <taxon>Rhodocytophagaceae</taxon>
        <taxon>Rhodocytophaga</taxon>
    </lineage>
</organism>
<reference evidence="1" key="1">
    <citation type="submission" date="2023-07" db="EMBL/GenBank/DDBJ databases">
        <title>The genome sequence of Rhodocytophaga aerolata KACC 12507.</title>
        <authorList>
            <person name="Zhang X."/>
        </authorList>
    </citation>
    <scope>NUCLEOTIDE SEQUENCE</scope>
    <source>
        <strain evidence="1">KACC 12507</strain>
    </source>
</reference>
<evidence type="ECO:0000313" key="1">
    <source>
        <dbReference type="EMBL" id="MDO1446423.1"/>
    </source>
</evidence>
<name>A0ABT8R557_9BACT</name>
<dbReference type="RefSeq" id="WP_302037228.1">
    <property type="nucleotide sequence ID" value="NZ_JAUKPO010000004.1"/>
</dbReference>
<proteinExistence type="predicted"/>
<dbReference type="EMBL" id="JAUKPO010000004">
    <property type="protein sequence ID" value="MDO1446423.1"/>
    <property type="molecule type" value="Genomic_DNA"/>
</dbReference>
<protein>
    <submittedName>
        <fullName evidence="1">Uncharacterized protein</fullName>
    </submittedName>
</protein>
<gene>
    <name evidence="1" type="ORF">Q0590_09200</name>
</gene>
<keyword evidence="2" id="KW-1185">Reference proteome</keyword>